<organism evidence="3 4">
    <name type="scientific">Aegilops tauschii subsp. strangulata</name>
    <name type="common">Goatgrass</name>
    <dbReference type="NCBI Taxonomy" id="200361"/>
    <lineage>
        <taxon>Eukaryota</taxon>
        <taxon>Viridiplantae</taxon>
        <taxon>Streptophyta</taxon>
        <taxon>Embryophyta</taxon>
        <taxon>Tracheophyta</taxon>
        <taxon>Spermatophyta</taxon>
        <taxon>Magnoliopsida</taxon>
        <taxon>Liliopsida</taxon>
        <taxon>Poales</taxon>
        <taxon>Poaceae</taxon>
        <taxon>BOP clade</taxon>
        <taxon>Pooideae</taxon>
        <taxon>Triticodae</taxon>
        <taxon>Triticeae</taxon>
        <taxon>Triticinae</taxon>
        <taxon>Aegilops</taxon>
    </lineage>
</organism>
<evidence type="ECO:0000313" key="3">
    <source>
        <dbReference type="EnsemblPlants" id="AET2Gv20897800.3"/>
    </source>
</evidence>
<reference evidence="4" key="1">
    <citation type="journal article" date="2014" name="Science">
        <title>Ancient hybridizations among the ancestral genomes of bread wheat.</title>
        <authorList>
            <consortium name="International Wheat Genome Sequencing Consortium,"/>
            <person name="Marcussen T."/>
            <person name="Sandve S.R."/>
            <person name="Heier L."/>
            <person name="Spannagl M."/>
            <person name="Pfeifer M."/>
            <person name="Jakobsen K.S."/>
            <person name="Wulff B.B."/>
            <person name="Steuernagel B."/>
            <person name="Mayer K.F."/>
            <person name="Olsen O.A."/>
        </authorList>
    </citation>
    <scope>NUCLEOTIDE SEQUENCE [LARGE SCALE GENOMIC DNA]</scope>
    <source>
        <strain evidence="4">cv. AL8/78</strain>
    </source>
</reference>
<proteinExistence type="predicted"/>
<protein>
    <submittedName>
        <fullName evidence="3">Uncharacterized protein</fullName>
    </submittedName>
</protein>
<dbReference type="AlphaFoldDB" id="A0A453CMM3"/>
<evidence type="ECO:0000313" key="4">
    <source>
        <dbReference type="Proteomes" id="UP000015105"/>
    </source>
</evidence>
<dbReference type="Gramene" id="AET2Gv20897800.3">
    <property type="protein sequence ID" value="AET2Gv20897800.3"/>
    <property type="gene ID" value="AET2Gv20897800"/>
</dbReference>
<accession>A0A453CMM3</accession>
<keyword evidence="2" id="KW-0732">Signal</keyword>
<feature type="signal peptide" evidence="2">
    <location>
        <begin position="1"/>
        <end position="27"/>
    </location>
</feature>
<reference evidence="4" key="2">
    <citation type="journal article" date="2017" name="Nat. Plants">
        <title>The Aegilops tauschii genome reveals multiple impacts of transposons.</title>
        <authorList>
            <person name="Zhao G."/>
            <person name="Zou C."/>
            <person name="Li K."/>
            <person name="Wang K."/>
            <person name="Li T."/>
            <person name="Gao L."/>
            <person name="Zhang X."/>
            <person name="Wang H."/>
            <person name="Yang Z."/>
            <person name="Liu X."/>
            <person name="Jiang W."/>
            <person name="Mao L."/>
            <person name="Kong X."/>
            <person name="Jiao Y."/>
            <person name="Jia J."/>
        </authorList>
    </citation>
    <scope>NUCLEOTIDE SEQUENCE [LARGE SCALE GENOMIC DNA]</scope>
    <source>
        <strain evidence="4">cv. AL8/78</strain>
    </source>
</reference>
<reference evidence="3" key="4">
    <citation type="submission" date="2019-03" db="UniProtKB">
        <authorList>
            <consortium name="EnsemblPlants"/>
        </authorList>
    </citation>
    <scope>IDENTIFICATION</scope>
</reference>
<reference evidence="3" key="5">
    <citation type="journal article" date="2021" name="G3 (Bethesda)">
        <title>Aegilops tauschii genome assembly Aet v5.0 features greater sequence contiguity and improved annotation.</title>
        <authorList>
            <person name="Wang L."/>
            <person name="Zhu T."/>
            <person name="Rodriguez J.C."/>
            <person name="Deal K.R."/>
            <person name="Dubcovsky J."/>
            <person name="McGuire P.E."/>
            <person name="Lux T."/>
            <person name="Spannagl M."/>
            <person name="Mayer K.F.X."/>
            <person name="Baldrich P."/>
            <person name="Meyers B.C."/>
            <person name="Huo N."/>
            <person name="Gu Y.Q."/>
            <person name="Zhou H."/>
            <person name="Devos K.M."/>
            <person name="Bennetzen J.L."/>
            <person name="Unver T."/>
            <person name="Budak H."/>
            <person name="Gulick P.J."/>
            <person name="Galiba G."/>
            <person name="Kalapos B."/>
            <person name="Nelson D.R."/>
            <person name="Li P."/>
            <person name="You F.M."/>
            <person name="Luo M.C."/>
            <person name="Dvorak J."/>
        </authorList>
    </citation>
    <scope>NUCLEOTIDE SEQUENCE [LARGE SCALE GENOMIC DNA]</scope>
    <source>
        <strain evidence="3">cv. AL8/78</strain>
    </source>
</reference>
<feature type="region of interest" description="Disordered" evidence="1">
    <location>
        <begin position="29"/>
        <end position="57"/>
    </location>
</feature>
<feature type="chain" id="PRO_5019470560" evidence="2">
    <location>
        <begin position="28"/>
        <end position="57"/>
    </location>
</feature>
<evidence type="ECO:0000256" key="2">
    <source>
        <dbReference type="SAM" id="SignalP"/>
    </source>
</evidence>
<sequence length="57" mass="6773">HLGFRFHGPWLISVCMCCLFIFPSRLPRRPGRSGAACRMRRRQSMAARRQMPQQARW</sequence>
<name>A0A453CMM3_AEGTS</name>
<dbReference type="EnsemblPlants" id="AET2Gv20897800.3">
    <property type="protein sequence ID" value="AET2Gv20897800.3"/>
    <property type="gene ID" value="AET2Gv20897800"/>
</dbReference>
<reference evidence="3" key="3">
    <citation type="journal article" date="2017" name="Nature">
        <title>Genome sequence of the progenitor of the wheat D genome Aegilops tauschii.</title>
        <authorList>
            <person name="Luo M.C."/>
            <person name="Gu Y.Q."/>
            <person name="Puiu D."/>
            <person name="Wang H."/>
            <person name="Twardziok S.O."/>
            <person name="Deal K.R."/>
            <person name="Huo N."/>
            <person name="Zhu T."/>
            <person name="Wang L."/>
            <person name="Wang Y."/>
            <person name="McGuire P.E."/>
            <person name="Liu S."/>
            <person name="Long H."/>
            <person name="Ramasamy R.K."/>
            <person name="Rodriguez J.C."/>
            <person name="Van S.L."/>
            <person name="Yuan L."/>
            <person name="Wang Z."/>
            <person name="Xia Z."/>
            <person name="Xiao L."/>
            <person name="Anderson O.D."/>
            <person name="Ouyang S."/>
            <person name="Liang Y."/>
            <person name="Zimin A.V."/>
            <person name="Pertea G."/>
            <person name="Qi P."/>
            <person name="Bennetzen J.L."/>
            <person name="Dai X."/>
            <person name="Dawson M.W."/>
            <person name="Muller H.G."/>
            <person name="Kugler K."/>
            <person name="Rivarola-Duarte L."/>
            <person name="Spannagl M."/>
            <person name="Mayer K.F.X."/>
            <person name="Lu F.H."/>
            <person name="Bevan M.W."/>
            <person name="Leroy P."/>
            <person name="Li P."/>
            <person name="You F.M."/>
            <person name="Sun Q."/>
            <person name="Liu Z."/>
            <person name="Lyons E."/>
            <person name="Wicker T."/>
            <person name="Salzberg S.L."/>
            <person name="Devos K.M."/>
            <person name="Dvorak J."/>
        </authorList>
    </citation>
    <scope>NUCLEOTIDE SEQUENCE [LARGE SCALE GENOMIC DNA]</scope>
    <source>
        <strain evidence="3">cv. AL8/78</strain>
    </source>
</reference>
<keyword evidence="4" id="KW-1185">Reference proteome</keyword>
<dbReference type="Proteomes" id="UP000015105">
    <property type="component" value="Chromosome 2D"/>
</dbReference>
<evidence type="ECO:0000256" key="1">
    <source>
        <dbReference type="SAM" id="MobiDB-lite"/>
    </source>
</evidence>
<feature type="compositionally biased region" description="Low complexity" evidence="1">
    <location>
        <begin position="44"/>
        <end position="57"/>
    </location>
</feature>